<dbReference type="RefSeq" id="WP_146188657.1">
    <property type="nucleotide sequence ID" value="NZ_OMOJ01000002.1"/>
</dbReference>
<dbReference type="EMBL" id="OMOJ01000002">
    <property type="protein sequence ID" value="SPF79375.1"/>
    <property type="molecule type" value="Genomic_DNA"/>
</dbReference>
<evidence type="ECO:0000256" key="1">
    <source>
        <dbReference type="SAM" id="SignalP"/>
    </source>
</evidence>
<reference evidence="4" key="1">
    <citation type="submission" date="2018-03" db="EMBL/GenBank/DDBJ databases">
        <authorList>
            <person name="Rodrigo-Torres L."/>
            <person name="Arahal R. D."/>
            <person name="Lucena T."/>
        </authorList>
    </citation>
    <scope>NUCLEOTIDE SEQUENCE [LARGE SCALE GENOMIC DNA]</scope>
    <source>
        <strain evidence="4">CECT 8871</strain>
    </source>
</reference>
<proteinExistence type="predicted"/>
<dbReference type="Pfam" id="PF08239">
    <property type="entry name" value="SH3_3"/>
    <property type="match status" value="1"/>
</dbReference>
<name>A0A2R8ATL9_9RHOB</name>
<accession>A0A2R8ATL9</accession>
<feature type="signal peptide" evidence="1">
    <location>
        <begin position="1"/>
        <end position="18"/>
    </location>
</feature>
<dbReference type="InterPro" id="IPR003646">
    <property type="entry name" value="SH3-like_bac-type"/>
</dbReference>
<feature type="domain" description="SH3b" evidence="2">
    <location>
        <begin position="34"/>
        <end position="87"/>
    </location>
</feature>
<dbReference type="AlphaFoldDB" id="A0A2R8ATL9"/>
<evidence type="ECO:0000313" key="3">
    <source>
        <dbReference type="EMBL" id="SPF79375.1"/>
    </source>
</evidence>
<feature type="chain" id="PRO_5015302566" description="SH3b domain-containing protein" evidence="1">
    <location>
        <begin position="19"/>
        <end position="199"/>
    </location>
</feature>
<evidence type="ECO:0000313" key="4">
    <source>
        <dbReference type="Proteomes" id="UP000244904"/>
    </source>
</evidence>
<dbReference type="OrthoDB" id="5489750at2"/>
<organism evidence="3 4">
    <name type="scientific">Pseudoprimorskyibacter insulae</name>
    <dbReference type="NCBI Taxonomy" id="1695997"/>
    <lineage>
        <taxon>Bacteria</taxon>
        <taxon>Pseudomonadati</taxon>
        <taxon>Pseudomonadota</taxon>
        <taxon>Alphaproteobacteria</taxon>
        <taxon>Rhodobacterales</taxon>
        <taxon>Paracoccaceae</taxon>
        <taxon>Pseudoprimorskyibacter</taxon>
    </lineage>
</organism>
<keyword evidence="1" id="KW-0732">Signal</keyword>
<dbReference type="Gene3D" id="2.30.30.40">
    <property type="entry name" value="SH3 Domains"/>
    <property type="match status" value="1"/>
</dbReference>
<evidence type="ECO:0000259" key="2">
    <source>
        <dbReference type="Pfam" id="PF08239"/>
    </source>
</evidence>
<sequence>MIRLALVLLLTWTGLAQAQSVPGLFDVAGVAMDDALNVRVSPKGSADKIGTLAHDAKTVEVTALSNNGKWGRINLDGQAGWVSMRYLAQVPAPGGIPSQLTRFGTEPFWSMDLSGSDVKMTFMGLDPLRLSLVHIAPASGRSDRFAMLAEGAGVRLVAAVRKVQACSDGMSDRLYGYDIDVIDTGQGSIVPYTGCCSLK</sequence>
<protein>
    <recommendedName>
        <fullName evidence="2">SH3b domain-containing protein</fullName>
    </recommendedName>
</protein>
<gene>
    <name evidence="3" type="ORF">PRI8871_01171</name>
</gene>
<keyword evidence="4" id="KW-1185">Reference proteome</keyword>
<dbReference type="Proteomes" id="UP000244904">
    <property type="component" value="Unassembled WGS sequence"/>
</dbReference>